<evidence type="ECO:0000313" key="2">
    <source>
        <dbReference type="EMBL" id="VDK52167.1"/>
    </source>
</evidence>
<gene>
    <name evidence="2" type="ORF">GPUH_LOCUS5788</name>
</gene>
<evidence type="ECO:0000313" key="3">
    <source>
        <dbReference type="Proteomes" id="UP000271098"/>
    </source>
</evidence>
<reference evidence="2 3" key="2">
    <citation type="submission" date="2018-11" db="EMBL/GenBank/DDBJ databases">
        <authorList>
            <consortium name="Pathogen Informatics"/>
        </authorList>
    </citation>
    <scope>NUCLEOTIDE SEQUENCE [LARGE SCALE GENOMIC DNA]</scope>
</reference>
<organism evidence="4">
    <name type="scientific">Gongylonema pulchrum</name>
    <dbReference type="NCBI Taxonomy" id="637853"/>
    <lineage>
        <taxon>Eukaryota</taxon>
        <taxon>Metazoa</taxon>
        <taxon>Ecdysozoa</taxon>
        <taxon>Nematoda</taxon>
        <taxon>Chromadorea</taxon>
        <taxon>Rhabditida</taxon>
        <taxon>Spirurina</taxon>
        <taxon>Spiruromorpha</taxon>
        <taxon>Spiruroidea</taxon>
        <taxon>Gongylonematidae</taxon>
        <taxon>Gongylonema</taxon>
    </lineage>
</organism>
<dbReference type="Proteomes" id="UP000271098">
    <property type="component" value="Unassembled WGS sequence"/>
</dbReference>
<accession>A0A183DAP7</accession>
<dbReference type="WBParaSite" id="GPUH_0000579601-mRNA-1">
    <property type="protein sequence ID" value="GPUH_0000579601-mRNA-1"/>
    <property type="gene ID" value="GPUH_0000579601"/>
</dbReference>
<proteinExistence type="predicted"/>
<keyword evidence="3" id="KW-1185">Reference proteome</keyword>
<dbReference type="EMBL" id="UYRT01012696">
    <property type="protein sequence ID" value="VDK52167.1"/>
    <property type="molecule type" value="Genomic_DNA"/>
</dbReference>
<feature type="compositionally biased region" description="Basic and acidic residues" evidence="1">
    <location>
        <begin position="38"/>
        <end position="55"/>
    </location>
</feature>
<feature type="region of interest" description="Disordered" evidence="1">
    <location>
        <begin position="1"/>
        <end position="61"/>
    </location>
</feature>
<reference evidence="4" key="1">
    <citation type="submission" date="2016-06" db="UniProtKB">
        <authorList>
            <consortium name="WormBaseParasite"/>
        </authorList>
    </citation>
    <scope>IDENTIFICATION</scope>
</reference>
<evidence type="ECO:0000256" key="1">
    <source>
        <dbReference type="SAM" id="MobiDB-lite"/>
    </source>
</evidence>
<dbReference type="AlphaFoldDB" id="A0A183DAP7"/>
<sequence>MNATQSVSIARSRLERGDTSSEKRGEKRVISNESGSVRLDDAVSSRNKMGEKEMKMAQPVLLPEQLHRLPGEESGKEKEEVVFTPLTSMYCCLRKVAEKRFVMFSGYITIK</sequence>
<evidence type="ECO:0000313" key="4">
    <source>
        <dbReference type="WBParaSite" id="GPUH_0000579601-mRNA-1"/>
    </source>
</evidence>
<protein>
    <submittedName>
        <fullName evidence="2 4">Uncharacterized protein</fullName>
    </submittedName>
</protein>
<feature type="compositionally biased region" description="Basic and acidic residues" evidence="1">
    <location>
        <begin position="12"/>
        <end position="30"/>
    </location>
</feature>
<name>A0A183DAP7_9BILA</name>